<proteinExistence type="predicted"/>
<dbReference type="PANTHER" id="PTHR31912">
    <property type="entry name" value="IP13529P"/>
    <property type="match status" value="1"/>
</dbReference>
<evidence type="ECO:0000313" key="2">
    <source>
        <dbReference type="EMBL" id="KAL2095801.1"/>
    </source>
</evidence>
<dbReference type="PROSITE" id="PS00028">
    <property type="entry name" value="ZINC_FINGER_C2H2_1"/>
    <property type="match status" value="2"/>
</dbReference>
<accession>A0ABD1K9I0</accession>
<reference evidence="2 3" key="1">
    <citation type="submission" date="2024-09" db="EMBL/GenBank/DDBJ databases">
        <title>A chromosome-level genome assembly of Gray's grenadier anchovy, Coilia grayii.</title>
        <authorList>
            <person name="Fu Z."/>
        </authorList>
    </citation>
    <scope>NUCLEOTIDE SEQUENCE [LARGE SCALE GENOMIC DNA]</scope>
    <source>
        <strain evidence="2">G4</strain>
        <tissue evidence="2">Muscle</tissue>
    </source>
</reference>
<dbReference type="AlphaFoldDB" id="A0ABD1K9I0"/>
<feature type="domain" description="C2H2-type" evidence="1">
    <location>
        <begin position="36"/>
        <end position="59"/>
    </location>
</feature>
<dbReference type="InterPro" id="IPR013087">
    <property type="entry name" value="Znf_C2H2_type"/>
</dbReference>
<evidence type="ECO:0000313" key="3">
    <source>
        <dbReference type="Proteomes" id="UP001591681"/>
    </source>
</evidence>
<gene>
    <name evidence="2" type="ORF">ACEWY4_007949</name>
</gene>
<protein>
    <recommendedName>
        <fullName evidence="1">C2H2-type domain-containing protein</fullName>
    </recommendedName>
</protein>
<name>A0ABD1K9I0_9TELE</name>
<dbReference type="Proteomes" id="UP001591681">
    <property type="component" value="Unassembled WGS sequence"/>
</dbReference>
<sequence length="896" mass="102417">MWKCKECSLELASRYLLLQHFRQTHGHFRGSCRFPCPYTDCPCTFHSWNKLLSHTYKRHSKQFSQEPLEISTFQCHVCSFKELATERDFFHHLNRHLKQNETVPCVFSGCAFKTNIYSTFNTHKNRKHNQYSLTDFQATVICRNDNSHQLDHSADGQTDSIDTDNEHEALSCSGLAELHQSNFIEEKIACILLRLENIVHTPKTVIDEVLSELYFILSTESLPLTKATISGVFQSHNLHIEDSVVDELSHVICKTNPLGIAIAKDGPLATAYKRKEYYVSHFRIVEPVEYILDTQKKRSFQYIPLLQSLQKLLSDEGVLDHLKTPDLQNHPTTSCLQEYRTIRDGDYYKHNRFLSGEGFRIALHLYVDDFELCNPLGTSRKKHKLCGVYWVLGNLPPGSHSKLSSIYLAVLSKSDDIKTYGYQKVLEPLLQDLNILEQHGVFISQVGQFVKGTVQCVIADNLGAHSIAGFVESFSGGSICRFCTGHKSEFQTKDVNSGAFQLRTRDIHDVHVQSAQESASICCGVKKTCVLTENLSHFHVSTGYPPDIVHDLFEGIVPVELARCISLLISKKYFTLELLNTLIQTFPFKWEDKTNRPHAIPRSFTSTNTIGGNAHENWTLLRFLPFFIGHIVPENEPSWLLILDLKDIVELVVAHVHTSETIAYLEAKIYDHRQRYLELFPHVKLLPKHHFLEHYPQMIRCFGPLVALWTMRFEAKHSFFKQVVRYTNCFKNIPRSLAAKHQFMLAYHTHGSNLKKSSLEVSDISVLPLDVLSEGVRSELHQGYPEITEVHMAKQLSYSGICYRKGMLIVHGSVDGLPKFNEIIQLCIVKDNPIFIVRGLCAWYREHYGGFELSDSPTREVGLIELGDLKDPTPLVEYIVAGLRMVILKRFVIVKG</sequence>
<evidence type="ECO:0000259" key="1">
    <source>
        <dbReference type="PROSITE" id="PS00028"/>
    </source>
</evidence>
<dbReference type="SMART" id="SM00355">
    <property type="entry name" value="ZnF_C2H2"/>
    <property type="match status" value="4"/>
</dbReference>
<keyword evidence="3" id="KW-1185">Reference proteome</keyword>
<dbReference type="EMBL" id="JBHFQA010000007">
    <property type="protein sequence ID" value="KAL2095801.1"/>
    <property type="molecule type" value="Genomic_DNA"/>
</dbReference>
<feature type="domain" description="C2H2-type" evidence="1">
    <location>
        <begin position="4"/>
        <end position="25"/>
    </location>
</feature>
<dbReference type="PANTHER" id="PTHR31912:SF35">
    <property type="entry name" value="C2H2-TYPE DOMAIN-CONTAINING PROTEIN"/>
    <property type="match status" value="1"/>
</dbReference>
<organism evidence="2 3">
    <name type="scientific">Coilia grayii</name>
    <name type="common">Gray's grenadier anchovy</name>
    <dbReference type="NCBI Taxonomy" id="363190"/>
    <lineage>
        <taxon>Eukaryota</taxon>
        <taxon>Metazoa</taxon>
        <taxon>Chordata</taxon>
        <taxon>Craniata</taxon>
        <taxon>Vertebrata</taxon>
        <taxon>Euteleostomi</taxon>
        <taxon>Actinopterygii</taxon>
        <taxon>Neopterygii</taxon>
        <taxon>Teleostei</taxon>
        <taxon>Clupei</taxon>
        <taxon>Clupeiformes</taxon>
        <taxon>Clupeoidei</taxon>
        <taxon>Engraulidae</taxon>
        <taxon>Coilinae</taxon>
        <taxon>Coilia</taxon>
    </lineage>
</organism>
<comment type="caution">
    <text evidence="2">The sequence shown here is derived from an EMBL/GenBank/DDBJ whole genome shotgun (WGS) entry which is preliminary data.</text>
</comment>